<dbReference type="PANTHER" id="PTHR43031:SF1">
    <property type="entry name" value="PYRIDINE NUCLEOTIDE-DISULPHIDE OXIDOREDUCTASE"/>
    <property type="match status" value="1"/>
</dbReference>
<dbReference type="Gene3D" id="3.40.250.10">
    <property type="entry name" value="Rhodanese-like domain"/>
    <property type="match status" value="1"/>
</dbReference>
<evidence type="ECO:0000256" key="1">
    <source>
        <dbReference type="SAM" id="MobiDB-lite"/>
    </source>
</evidence>
<dbReference type="Pfam" id="PF00581">
    <property type="entry name" value="Rhodanese"/>
    <property type="match status" value="1"/>
</dbReference>
<keyword evidence="5" id="KW-1185">Reference proteome</keyword>
<dbReference type="CDD" id="cd00158">
    <property type="entry name" value="RHOD"/>
    <property type="match status" value="1"/>
</dbReference>
<dbReference type="InterPro" id="IPR036873">
    <property type="entry name" value="Rhodanese-like_dom_sf"/>
</dbReference>
<dbReference type="PROSITE" id="PS50206">
    <property type="entry name" value="RHODANESE_3"/>
    <property type="match status" value="1"/>
</dbReference>
<dbReference type="Proteomes" id="UP000193136">
    <property type="component" value="Unassembled WGS sequence"/>
</dbReference>
<dbReference type="EMBL" id="NAAD01000012">
    <property type="protein sequence ID" value="ORJ59333.1"/>
    <property type="molecule type" value="Genomic_DNA"/>
</dbReference>
<protein>
    <recommendedName>
        <fullName evidence="3">Rhodanese domain-containing protein</fullName>
    </recommendedName>
</protein>
<feature type="region of interest" description="Disordered" evidence="1">
    <location>
        <begin position="141"/>
        <end position="168"/>
    </location>
</feature>
<feature type="chain" id="PRO_5012236369" description="Rhodanese domain-containing protein" evidence="2">
    <location>
        <begin position="20"/>
        <end position="168"/>
    </location>
</feature>
<gene>
    <name evidence="4" type="ORF">B5V00_10595</name>
</gene>
<evidence type="ECO:0000313" key="5">
    <source>
        <dbReference type="Proteomes" id="UP000193136"/>
    </source>
</evidence>
<name>A0A1X0Y2E6_9BACT</name>
<dbReference type="AlphaFoldDB" id="A0A1X0Y2E6"/>
<organism evidence="4 5">
    <name type="scientific">Geothermobacter hydrogeniphilus</name>
    <dbReference type="NCBI Taxonomy" id="1969733"/>
    <lineage>
        <taxon>Bacteria</taxon>
        <taxon>Pseudomonadati</taxon>
        <taxon>Thermodesulfobacteriota</taxon>
        <taxon>Desulfuromonadia</taxon>
        <taxon>Desulfuromonadales</taxon>
        <taxon>Geothermobacteraceae</taxon>
        <taxon>Geothermobacter</taxon>
    </lineage>
</organism>
<reference evidence="4 5" key="1">
    <citation type="submission" date="2017-03" db="EMBL/GenBank/DDBJ databases">
        <title>Genome sequence of Geothermobacter sp. EPR-M, Deep-Sea Iron Reducer.</title>
        <authorList>
            <person name="Tully B."/>
            <person name="Savalia P."/>
            <person name="Abuyen K."/>
            <person name="Baughan C."/>
            <person name="Romero E."/>
            <person name="Ronkowski C."/>
            <person name="Torres B."/>
            <person name="Tremblay J."/>
            <person name="Trujillo A."/>
            <person name="Tyler M."/>
            <person name="Perez-Rodriguez I."/>
            <person name="Amend J."/>
        </authorList>
    </citation>
    <scope>NUCLEOTIDE SEQUENCE [LARGE SCALE GENOMIC DNA]</scope>
    <source>
        <strain evidence="4 5">EPR-M</strain>
    </source>
</reference>
<feature type="signal peptide" evidence="2">
    <location>
        <begin position="1"/>
        <end position="19"/>
    </location>
</feature>
<dbReference type="RefSeq" id="WP_085010763.1">
    <property type="nucleotide sequence ID" value="NZ_NAAD01000012.1"/>
</dbReference>
<evidence type="ECO:0000256" key="2">
    <source>
        <dbReference type="SAM" id="SignalP"/>
    </source>
</evidence>
<dbReference type="PANTHER" id="PTHR43031">
    <property type="entry name" value="FAD-DEPENDENT OXIDOREDUCTASE"/>
    <property type="match status" value="1"/>
</dbReference>
<dbReference type="STRING" id="1969733.B5V00_10595"/>
<dbReference type="SUPFAM" id="SSF52821">
    <property type="entry name" value="Rhodanese/Cell cycle control phosphatase"/>
    <property type="match status" value="1"/>
</dbReference>
<dbReference type="InterPro" id="IPR050229">
    <property type="entry name" value="GlpE_sulfurtransferase"/>
</dbReference>
<dbReference type="OrthoDB" id="285281at2"/>
<keyword evidence="2" id="KW-0732">Signal</keyword>
<dbReference type="SMART" id="SM00450">
    <property type="entry name" value="RHOD"/>
    <property type="match status" value="1"/>
</dbReference>
<accession>A0A1X0Y2E6</accession>
<feature type="domain" description="Rhodanese" evidence="3">
    <location>
        <begin position="51"/>
        <end position="139"/>
    </location>
</feature>
<evidence type="ECO:0000259" key="3">
    <source>
        <dbReference type="PROSITE" id="PS50206"/>
    </source>
</evidence>
<proteinExistence type="predicted"/>
<comment type="caution">
    <text evidence="4">The sequence shown here is derived from an EMBL/GenBank/DDBJ whole genome shotgun (WGS) entry which is preliminary data.</text>
</comment>
<sequence>MRRILLVLALLLIPAGGFAAPKVPQEILKFLHSNPTTHKISAVSFLKRLGSEEKITLIDVRTPQEFAVMHINGAINIPYDQLAEHLDQIPHDGLVVAYCHSGRRAEGATTVLHILGYDNVVNLGGGLKALTPAITAKSAPALDFKKNQTPVDTSPADDTDDDEEDMGC</sequence>
<evidence type="ECO:0000313" key="4">
    <source>
        <dbReference type="EMBL" id="ORJ59333.1"/>
    </source>
</evidence>
<dbReference type="InterPro" id="IPR001763">
    <property type="entry name" value="Rhodanese-like_dom"/>
</dbReference>
<feature type="compositionally biased region" description="Acidic residues" evidence="1">
    <location>
        <begin position="155"/>
        <end position="168"/>
    </location>
</feature>